<organism evidence="1 2">
    <name type="scientific">Peronospora matthiolae</name>
    <dbReference type="NCBI Taxonomy" id="2874970"/>
    <lineage>
        <taxon>Eukaryota</taxon>
        <taxon>Sar</taxon>
        <taxon>Stramenopiles</taxon>
        <taxon>Oomycota</taxon>
        <taxon>Peronosporomycetes</taxon>
        <taxon>Peronosporales</taxon>
        <taxon>Peronosporaceae</taxon>
        <taxon>Peronospora</taxon>
    </lineage>
</organism>
<sequence>MNLEVIRRRAASLGKEVCRNCTQGQRVACGKLAMSLESVSATAVCIVEVCSVLTDGKCCFSIASDQLDVKLTAMWQQTYVRVSCSSTGKSFHIRRNFQVVLRPS</sequence>
<evidence type="ECO:0000313" key="1">
    <source>
        <dbReference type="EMBL" id="CAK7894995.1"/>
    </source>
</evidence>
<name>A0AAV1T383_9STRA</name>
<reference evidence="1" key="1">
    <citation type="submission" date="2024-01" db="EMBL/GenBank/DDBJ databases">
        <authorList>
            <person name="Webb A."/>
        </authorList>
    </citation>
    <scope>NUCLEOTIDE SEQUENCE</scope>
    <source>
        <strain evidence="1">Pm1</strain>
    </source>
</reference>
<evidence type="ECO:0000313" key="2">
    <source>
        <dbReference type="Proteomes" id="UP001162060"/>
    </source>
</evidence>
<dbReference type="AlphaFoldDB" id="A0AAV1T383"/>
<protein>
    <submittedName>
        <fullName evidence="1">Uncharacterized protein</fullName>
    </submittedName>
</protein>
<comment type="caution">
    <text evidence="1">The sequence shown here is derived from an EMBL/GenBank/DDBJ whole genome shotgun (WGS) entry which is preliminary data.</text>
</comment>
<dbReference type="Proteomes" id="UP001162060">
    <property type="component" value="Unassembled WGS sequence"/>
</dbReference>
<accession>A0AAV1T383</accession>
<dbReference type="EMBL" id="CAKLBY020000004">
    <property type="protein sequence ID" value="CAK7894995.1"/>
    <property type="molecule type" value="Genomic_DNA"/>
</dbReference>
<proteinExistence type="predicted"/>
<gene>
    <name evidence="1" type="ORF">PM001_LOCUS937</name>
</gene>